<dbReference type="Ensembl" id="ENSCANT00000032898.1">
    <property type="protein sequence ID" value="ENSCANP00000010016.1"/>
    <property type="gene ID" value="ENSCANG00000028423.1"/>
</dbReference>
<accession>A0A2K5I0F6</accession>
<proteinExistence type="predicted"/>
<dbReference type="Proteomes" id="UP000233080">
    <property type="component" value="Unassembled WGS sequence"/>
</dbReference>
<evidence type="ECO:0000313" key="2">
    <source>
        <dbReference type="Proteomes" id="UP000233080"/>
    </source>
</evidence>
<sequence length="148" mass="16506">PPCTSSNHHSTFLAGCIPLYIPTGNAHRFQFLHILPSVAEVLNLFVIVYPQRLGQCLAHCRCLKSICWMNEWEALASEQLYLGTLLPEGGTQSVSVLPTRGPKTFPVQSLFSSETTIYLLFIYLLKQGFTVVQAEAGESLEPGRRRLQ</sequence>
<reference evidence="1" key="1">
    <citation type="submission" date="2025-08" db="UniProtKB">
        <authorList>
            <consortium name="Ensembl"/>
        </authorList>
    </citation>
    <scope>IDENTIFICATION</scope>
</reference>
<organism evidence="1 2">
    <name type="scientific">Colobus angolensis palliatus</name>
    <name type="common">Peters' Angolan colobus</name>
    <dbReference type="NCBI Taxonomy" id="336983"/>
    <lineage>
        <taxon>Eukaryota</taxon>
        <taxon>Metazoa</taxon>
        <taxon>Chordata</taxon>
        <taxon>Craniata</taxon>
        <taxon>Vertebrata</taxon>
        <taxon>Euteleostomi</taxon>
        <taxon>Mammalia</taxon>
        <taxon>Eutheria</taxon>
        <taxon>Euarchontoglires</taxon>
        <taxon>Primates</taxon>
        <taxon>Haplorrhini</taxon>
        <taxon>Catarrhini</taxon>
        <taxon>Cercopithecidae</taxon>
        <taxon>Colobinae</taxon>
        <taxon>Colobus</taxon>
    </lineage>
</organism>
<name>A0A2K5I0F6_COLAP</name>
<dbReference type="OMA" id="CLKSICW"/>
<reference evidence="1" key="2">
    <citation type="submission" date="2025-09" db="UniProtKB">
        <authorList>
            <consortium name="Ensembl"/>
        </authorList>
    </citation>
    <scope>IDENTIFICATION</scope>
</reference>
<protein>
    <submittedName>
        <fullName evidence="1">Uncharacterized protein</fullName>
    </submittedName>
</protein>
<dbReference type="AlphaFoldDB" id="A0A2K5I0F6"/>
<keyword evidence="2" id="KW-1185">Reference proteome</keyword>
<evidence type="ECO:0000313" key="1">
    <source>
        <dbReference type="Ensembl" id="ENSCANP00000010016.1"/>
    </source>
</evidence>